<evidence type="ECO:0000256" key="1">
    <source>
        <dbReference type="SAM" id="Coils"/>
    </source>
</evidence>
<dbReference type="Proteomes" id="UP000017052">
    <property type="component" value="Unassembled WGS sequence"/>
</dbReference>
<comment type="caution">
    <text evidence="3">The sequence shown here is derived from an EMBL/GenBank/DDBJ whole genome shotgun (WGS) entry which is preliminary data.</text>
</comment>
<keyword evidence="4" id="KW-1185">Reference proteome</keyword>
<proteinExistence type="predicted"/>
<organism evidence="3 4">
    <name type="scientific">Propionibacterium acidifaciens F0233</name>
    <dbReference type="NCBI Taxonomy" id="553198"/>
    <lineage>
        <taxon>Bacteria</taxon>
        <taxon>Bacillati</taxon>
        <taxon>Actinomycetota</taxon>
        <taxon>Actinomycetes</taxon>
        <taxon>Propionibacteriales</taxon>
        <taxon>Propionibacteriaceae</taxon>
        <taxon>Propionibacterium</taxon>
    </lineage>
</organism>
<accession>U2Q3E0</accession>
<protein>
    <submittedName>
        <fullName evidence="3">Abi-like protein</fullName>
    </submittedName>
</protein>
<evidence type="ECO:0000313" key="3">
    <source>
        <dbReference type="EMBL" id="ERK50891.1"/>
    </source>
</evidence>
<reference evidence="3" key="1">
    <citation type="submission" date="2013-08" db="EMBL/GenBank/DDBJ databases">
        <authorList>
            <person name="Durkin A.S."/>
            <person name="Haft D.R."/>
            <person name="McCorrison J."/>
            <person name="Torralba M."/>
            <person name="Gillis M."/>
            <person name="Haft D.H."/>
            <person name="Methe B."/>
            <person name="Sutton G."/>
            <person name="Nelson K.E."/>
        </authorList>
    </citation>
    <scope>NUCLEOTIDE SEQUENCE [LARGE SCALE GENOMIC DNA]</scope>
    <source>
        <strain evidence="3">F0233</strain>
    </source>
</reference>
<feature type="coiled-coil region" evidence="1">
    <location>
        <begin position="136"/>
        <end position="163"/>
    </location>
</feature>
<keyword evidence="2" id="KW-0472">Membrane</keyword>
<evidence type="ECO:0000256" key="2">
    <source>
        <dbReference type="SAM" id="Phobius"/>
    </source>
</evidence>
<keyword evidence="2" id="KW-0812">Transmembrane</keyword>
<feature type="transmembrane region" description="Helical" evidence="2">
    <location>
        <begin position="176"/>
        <end position="197"/>
    </location>
</feature>
<gene>
    <name evidence="3" type="ORF">HMPREF0682_2223</name>
</gene>
<keyword evidence="1" id="KW-0175">Coiled coil</keyword>
<dbReference type="GeneID" id="95359622"/>
<dbReference type="RefSeq" id="WP_021798611.1">
    <property type="nucleotide sequence ID" value="NZ_ACVN02000289.1"/>
</dbReference>
<keyword evidence="2" id="KW-1133">Transmembrane helix</keyword>
<dbReference type="Pfam" id="PF07751">
    <property type="entry name" value="Abi_2"/>
    <property type="match status" value="1"/>
</dbReference>
<dbReference type="InterPro" id="IPR011664">
    <property type="entry name" value="Abi_system_AbiD/AbiF-like"/>
</dbReference>
<sequence>MKYDKPHLSYDQQLALMRDRGLAVADHPRAIQGLKRIGYYRLSGYTFPLRTLEENPQQAKGKQQKRGETFIEGASFEDAVALHDFDHRLRGILLDGLQQLEVGLRVKIGYTLGKRGALAHLDESELDPTAQNPHRRKRNKSRYEVWREEYDSLQEKAKNGKQEFVMHFTECYDDEVPIWAAVGFMTMGCLISLYNLLNKKDRRTIARSLGVKNSNVLVGWLNPLNILRNQCAHGNRVWNRPIPFQADKLNLEMLTNPALLRHLAISPKAPVDHRVYFHAATTAYLLRELTPDSTWPQDFVAVMRTFPSSVSEKFPLSPVASMGFIEGWEHEKLWKPAQNRIRHR</sequence>
<evidence type="ECO:0000313" key="4">
    <source>
        <dbReference type="Proteomes" id="UP000017052"/>
    </source>
</evidence>
<dbReference type="EMBL" id="ACVN02000289">
    <property type="protein sequence ID" value="ERK50891.1"/>
    <property type="molecule type" value="Genomic_DNA"/>
</dbReference>
<name>U2Q3E0_9ACTN</name>
<dbReference type="AlphaFoldDB" id="U2Q3E0"/>
<dbReference type="OrthoDB" id="5363652at2"/>